<dbReference type="Proteomes" id="UP001221898">
    <property type="component" value="Unassembled WGS sequence"/>
</dbReference>
<organism evidence="1 2">
    <name type="scientific">Aldrovandia affinis</name>
    <dbReference type="NCBI Taxonomy" id="143900"/>
    <lineage>
        <taxon>Eukaryota</taxon>
        <taxon>Metazoa</taxon>
        <taxon>Chordata</taxon>
        <taxon>Craniata</taxon>
        <taxon>Vertebrata</taxon>
        <taxon>Euteleostomi</taxon>
        <taxon>Actinopterygii</taxon>
        <taxon>Neopterygii</taxon>
        <taxon>Teleostei</taxon>
        <taxon>Notacanthiformes</taxon>
        <taxon>Halosauridae</taxon>
        <taxon>Aldrovandia</taxon>
    </lineage>
</organism>
<gene>
    <name evidence="1" type="ORF">AAFF_G00351310</name>
</gene>
<keyword evidence="2" id="KW-1185">Reference proteome</keyword>
<evidence type="ECO:0000313" key="1">
    <source>
        <dbReference type="EMBL" id="KAJ8403359.1"/>
    </source>
</evidence>
<evidence type="ECO:0000313" key="2">
    <source>
        <dbReference type="Proteomes" id="UP001221898"/>
    </source>
</evidence>
<name>A0AAD7SIW0_9TELE</name>
<proteinExistence type="predicted"/>
<sequence>MHRSRREARLLQLCSPRWMRDIVREMTAGLNQVLCAPIPEIKEGGLAFPLPAIPRTSFSSEKLLPAYIRPRTAKIVPRLMAVFPSQRNNCSTFLERGQRPRSTVARAR</sequence>
<dbReference type="AlphaFoldDB" id="A0AAD7SIW0"/>
<dbReference type="EMBL" id="JAINUG010000058">
    <property type="protein sequence ID" value="KAJ8403359.1"/>
    <property type="molecule type" value="Genomic_DNA"/>
</dbReference>
<accession>A0AAD7SIW0</accession>
<protein>
    <submittedName>
        <fullName evidence="1">Uncharacterized protein</fullName>
    </submittedName>
</protein>
<comment type="caution">
    <text evidence="1">The sequence shown here is derived from an EMBL/GenBank/DDBJ whole genome shotgun (WGS) entry which is preliminary data.</text>
</comment>
<reference evidence="1" key="1">
    <citation type="journal article" date="2023" name="Science">
        <title>Genome structures resolve the early diversification of teleost fishes.</title>
        <authorList>
            <person name="Parey E."/>
            <person name="Louis A."/>
            <person name="Montfort J."/>
            <person name="Bouchez O."/>
            <person name="Roques C."/>
            <person name="Iampietro C."/>
            <person name="Lluch J."/>
            <person name="Castinel A."/>
            <person name="Donnadieu C."/>
            <person name="Desvignes T."/>
            <person name="Floi Bucao C."/>
            <person name="Jouanno E."/>
            <person name="Wen M."/>
            <person name="Mejri S."/>
            <person name="Dirks R."/>
            <person name="Jansen H."/>
            <person name="Henkel C."/>
            <person name="Chen W.J."/>
            <person name="Zahm M."/>
            <person name="Cabau C."/>
            <person name="Klopp C."/>
            <person name="Thompson A.W."/>
            <person name="Robinson-Rechavi M."/>
            <person name="Braasch I."/>
            <person name="Lecointre G."/>
            <person name="Bobe J."/>
            <person name="Postlethwait J.H."/>
            <person name="Berthelot C."/>
            <person name="Roest Crollius H."/>
            <person name="Guiguen Y."/>
        </authorList>
    </citation>
    <scope>NUCLEOTIDE SEQUENCE</scope>
    <source>
        <strain evidence="1">NC1722</strain>
    </source>
</reference>